<dbReference type="AlphaFoldDB" id="A0A369AK51"/>
<dbReference type="PANTHER" id="PTHR43798:SF33">
    <property type="entry name" value="HYDROLASE, PUTATIVE (AFU_ORTHOLOGUE AFUA_2G14860)-RELATED"/>
    <property type="match status" value="1"/>
</dbReference>
<reference evidence="2 3" key="1">
    <citation type="submission" date="2018-07" db="EMBL/GenBank/DDBJ databases">
        <title>Genomic Encyclopedia of Type Strains, Phase IV (KMG-IV): sequencing the most valuable type-strain genomes for metagenomic binning, comparative biology and taxonomic classification.</title>
        <authorList>
            <person name="Goeker M."/>
        </authorList>
    </citation>
    <scope>NUCLEOTIDE SEQUENCE [LARGE SCALE GENOMIC DNA]</scope>
    <source>
        <strain evidence="2 3">DSM 100911</strain>
    </source>
</reference>
<dbReference type="EMBL" id="QPJU01000004">
    <property type="protein sequence ID" value="RCX09740.1"/>
    <property type="molecule type" value="Genomic_DNA"/>
</dbReference>
<feature type="domain" description="AB hydrolase-1" evidence="1">
    <location>
        <begin position="53"/>
        <end position="322"/>
    </location>
</feature>
<dbReference type="OrthoDB" id="8543939at2"/>
<dbReference type="InterPro" id="IPR000073">
    <property type="entry name" value="AB_hydrolase_1"/>
</dbReference>
<proteinExistence type="predicted"/>
<evidence type="ECO:0000313" key="2">
    <source>
        <dbReference type="EMBL" id="RCX09740.1"/>
    </source>
</evidence>
<comment type="caution">
    <text evidence="2">The sequence shown here is derived from an EMBL/GenBank/DDBJ whole genome shotgun (WGS) entry which is preliminary data.</text>
</comment>
<dbReference type="GO" id="GO:0016020">
    <property type="term" value="C:membrane"/>
    <property type="evidence" value="ECO:0007669"/>
    <property type="project" value="TreeGrafter"/>
</dbReference>
<dbReference type="InterPro" id="IPR050266">
    <property type="entry name" value="AB_hydrolase_sf"/>
</dbReference>
<dbReference type="PRINTS" id="PR00111">
    <property type="entry name" value="ABHYDROLASE"/>
</dbReference>
<dbReference type="RefSeq" id="WP_114483122.1">
    <property type="nucleotide sequence ID" value="NZ_QPJU01000004.1"/>
</dbReference>
<gene>
    <name evidence="2" type="ORF">DFR45_104103</name>
</gene>
<sequence length="337" mass="36462">MTEPRLNYVLCPGAASPRSPLVAPDAPAADLGQHRMAYWEWNDTGNPAHPHVVLCVHGLSRQGRDFDALARALSRHARVVCPDMPGRGRSDWLADPMAYAVPQYVADILALLAQLQREAPIQTLDWVGTSMGGLIGMAICGQPGLCIPDDPNATGQAVGSHWPLSVPVRRLVLNDIGPRIDAQGLQRIGQYLGQPVRYDTLEQAAEALRSTLSGPHRQEDWLTLTRHMVRPAPDGGLLLHYDPDIAQAFRAAPPGAAAQGEAQMWQLYDRIRARTLLLRGLESDILSAETAQAMAQRGPRAQVVEFPGVGHAPTLVTPDQIAPVVEFLLAPEPHPAG</sequence>
<dbReference type="Proteomes" id="UP000252174">
    <property type="component" value="Unassembled WGS sequence"/>
</dbReference>
<dbReference type="InterPro" id="IPR029058">
    <property type="entry name" value="AB_hydrolase_fold"/>
</dbReference>
<accession>A0A369AK51</accession>
<name>A0A369AK51_9BURK</name>
<protein>
    <submittedName>
        <fullName evidence="2">Pimeloyl-ACP methyl ester carboxylesterase</fullName>
    </submittedName>
</protein>
<dbReference type="Gene3D" id="3.40.50.1820">
    <property type="entry name" value="alpha/beta hydrolase"/>
    <property type="match status" value="1"/>
</dbReference>
<dbReference type="Pfam" id="PF12697">
    <property type="entry name" value="Abhydrolase_6"/>
    <property type="match status" value="1"/>
</dbReference>
<dbReference type="PANTHER" id="PTHR43798">
    <property type="entry name" value="MONOACYLGLYCEROL LIPASE"/>
    <property type="match status" value="1"/>
</dbReference>
<keyword evidence="3" id="KW-1185">Reference proteome</keyword>
<organism evidence="2 3">
    <name type="scientific">Extensimonas vulgaris</name>
    <dbReference type="NCBI Taxonomy" id="1031594"/>
    <lineage>
        <taxon>Bacteria</taxon>
        <taxon>Pseudomonadati</taxon>
        <taxon>Pseudomonadota</taxon>
        <taxon>Betaproteobacteria</taxon>
        <taxon>Burkholderiales</taxon>
        <taxon>Comamonadaceae</taxon>
        <taxon>Extensimonas</taxon>
    </lineage>
</organism>
<evidence type="ECO:0000313" key="3">
    <source>
        <dbReference type="Proteomes" id="UP000252174"/>
    </source>
</evidence>
<evidence type="ECO:0000259" key="1">
    <source>
        <dbReference type="Pfam" id="PF12697"/>
    </source>
</evidence>
<dbReference type="SUPFAM" id="SSF53474">
    <property type="entry name" value="alpha/beta-Hydrolases"/>
    <property type="match status" value="1"/>
</dbReference>